<evidence type="ECO:0000256" key="2">
    <source>
        <dbReference type="ARBA" id="ARBA00008240"/>
    </source>
</evidence>
<feature type="transmembrane region" description="Helical" evidence="11">
    <location>
        <begin position="408"/>
        <end position="428"/>
    </location>
</feature>
<evidence type="ECO:0000256" key="5">
    <source>
        <dbReference type="ARBA" id="ARBA00022692"/>
    </source>
</evidence>
<feature type="transmembrane region" description="Helical" evidence="11">
    <location>
        <begin position="62"/>
        <end position="84"/>
    </location>
</feature>
<evidence type="ECO:0000256" key="9">
    <source>
        <dbReference type="ARBA" id="ARBA00037295"/>
    </source>
</evidence>
<comment type="similarity">
    <text evidence="2">Belongs to the major facilitator superfamily. Metabolite:H+ Symporter (MHS) family (TC 2.A.1.6) family.</text>
</comment>
<proteinExistence type="inferred from homology"/>
<feature type="transmembrane region" description="Helical" evidence="11">
    <location>
        <begin position="96"/>
        <end position="120"/>
    </location>
</feature>
<dbReference type="InterPro" id="IPR011701">
    <property type="entry name" value="MFS"/>
</dbReference>
<keyword evidence="14" id="KW-1185">Reference proteome</keyword>
<dbReference type="FunFam" id="1.20.1250.20:FF:000001">
    <property type="entry name" value="Dicarboxylate MFS transporter"/>
    <property type="match status" value="1"/>
</dbReference>
<keyword evidence="8 11" id="KW-0472">Membrane</keyword>
<comment type="subcellular location">
    <subcellularLocation>
        <location evidence="1">Cell membrane</location>
        <topology evidence="1">Multi-pass membrane protein</topology>
    </subcellularLocation>
</comment>
<dbReference type="Proteomes" id="UP000606172">
    <property type="component" value="Unassembled WGS sequence"/>
</dbReference>
<feature type="transmembrane region" description="Helical" evidence="11">
    <location>
        <begin position="316"/>
        <end position="335"/>
    </location>
</feature>
<evidence type="ECO:0000256" key="7">
    <source>
        <dbReference type="ARBA" id="ARBA00022989"/>
    </source>
</evidence>
<keyword evidence="7 11" id="KW-1133">Transmembrane helix</keyword>
<evidence type="ECO:0000259" key="12">
    <source>
        <dbReference type="PROSITE" id="PS50850"/>
    </source>
</evidence>
<keyword evidence="4" id="KW-1003">Cell membrane</keyword>
<evidence type="ECO:0000256" key="6">
    <source>
        <dbReference type="ARBA" id="ARBA00022847"/>
    </source>
</evidence>
<keyword evidence="5 11" id="KW-0812">Transmembrane</keyword>
<feature type="domain" description="Major facilitator superfamily (MFS) profile" evidence="12">
    <location>
        <begin position="24"/>
        <end position="433"/>
    </location>
</feature>
<evidence type="ECO:0000256" key="8">
    <source>
        <dbReference type="ARBA" id="ARBA00023136"/>
    </source>
</evidence>
<keyword evidence="6" id="KW-0769">Symport</keyword>
<dbReference type="AlphaFoldDB" id="A0A919REW5"/>
<dbReference type="EMBL" id="BOOW01000006">
    <property type="protein sequence ID" value="GII90596.1"/>
    <property type="molecule type" value="Genomic_DNA"/>
</dbReference>
<evidence type="ECO:0000313" key="14">
    <source>
        <dbReference type="Proteomes" id="UP000606172"/>
    </source>
</evidence>
<dbReference type="PANTHER" id="PTHR43528:SF1">
    <property type="entry name" value="ALPHA-KETOGLUTARATE PERMEASE"/>
    <property type="match status" value="1"/>
</dbReference>
<dbReference type="SUPFAM" id="SSF103473">
    <property type="entry name" value="MFS general substrate transporter"/>
    <property type="match status" value="1"/>
</dbReference>
<evidence type="ECO:0000256" key="3">
    <source>
        <dbReference type="ARBA" id="ARBA00022448"/>
    </source>
</evidence>
<feature type="transmembrane region" description="Helical" evidence="11">
    <location>
        <begin position="341"/>
        <end position="366"/>
    </location>
</feature>
<dbReference type="GO" id="GO:0005886">
    <property type="term" value="C:plasma membrane"/>
    <property type="evidence" value="ECO:0007669"/>
    <property type="project" value="UniProtKB-SubCell"/>
</dbReference>
<name>A0A919REW5_9ACTN</name>
<dbReference type="InterPro" id="IPR036259">
    <property type="entry name" value="MFS_trans_sf"/>
</dbReference>
<dbReference type="InterPro" id="IPR051084">
    <property type="entry name" value="H+-coupled_symporters"/>
</dbReference>
<sequence>MTDAPSAVPPTNRLAADPGSTKRVVRAGTIGTVIEYYDFGLYGYTATVLARVFFTDEDPTTALLSSLIVFGVAFFVRPLGGVVFGHIGDRFGRKHALALTIIGMCAATFVIGILPGYASIGVAAPILLLLARLVQGLCAGGELGGAASYIAECSPEGRRGYLTSMSQMGSMVGLIGASLTVALVTWAVPAGSLDSWGWRIPFLISLPLGLVGLYIRSSLKDSPAFEAVTEEKKVESAPILTVLREHRAAVLKVIGINVLAAPGYYIAFVYSSIFLQREGGYATSTATWMTTASLVAATCVIPIAARVCDRLGRKPVLLAGSAGFAVLAYPAFMFMQSDAVALAVLGQLMLAVCEATMMGAMLATLVELFPATVRYSGLALGFNMAHAMFGGTAPYLSTWLISTTASSIAPAWIVIAYAVVAIGTVLRLKETAHEPLRLT</sequence>
<comment type="caution">
    <text evidence="13">The sequence shown here is derived from an EMBL/GenBank/DDBJ whole genome shotgun (WGS) entry which is preliminary data.</text>
</comment>
<dbReference type="InterPro" id="IPR005828">
    <property type="entry name" value="MFS_sugar_transport-like"/>
</dbReference>
<comment type="function">
    <text evidence="9">May be a proton symporter involved in the uptake of osmolytes such as proline and glycine betaine.</text>
</comment>
<gene>
    <name evidence="13" type="ORF">Ssi02_08270</name>
</gene>
<feature type="transmembrane region" description="Helical" evidence="11">
    <location>
        <begin position="249"/>
        <end position="273"/>
    </location>
</feature>
<dbReference type="RefSeq" id="WP_204021103.1">
    <property type="nucleotide sequence ID" value="NZ_BOOW01000006.1"/>
</dbReference>
<feature type="transmembrane region" description="Helical" evidence="11">
    <location>
        <begin position="196"/>
        <end position="215"/>
    </location>
</feature>
<dbReference type="PROSITE" id="PS00217">
    <property type="entry name" value="SUGAR_TRANSPORT_2"/>
    <property type="match status" value="1"/>
</dbReference>
<dbReference type="PROSITE" id="PS50850">
    <property type="entry name" value="MFS"/>
    <property type="match status" value="1"/>
</dbReference>
<evidence type="ECO:0000256" key="10">
    <source>
        <dbReference type="ARBA" id="ARBA00039918"/>
    </source>
</evidence>
<dbReference type="InterPro" id="IPR005829">
    <property type="entry name" value="Sugar_transporter_CS"/>
</dbReference>
<evidence type="ECO:0000256" key="11">
    <source>
        <dbReference type="SAM" id="Phobius"/>
    </source>
</evidence>
<feature type="transmembrane region" description="Helical" evidence="11">
    <location>
        <begin position="285"/>
        <end position="304"/>
    </location>
</feature>
<feature type="transmembrane region" description="Helical" evidence="11">
    <location>
        <begin position="126"/>
        <end position="150"/>
    </location>
</feature>
<evidence type="ECO:0000313" key="13">
    <source>
        <dbReference type="EMBL" id="GII90596.1"/>
    </source>
</evidence>
<dbReference type="GO" id="GO:0015293">
    <property type="term" value="F:symporter activity"/>
    <property type="evidence" value="ECO:0007669"/>
    <property type="project" value="UniProtKB-KW"/>
</dbReference>
<feature type="transmembrane region" description="Helical" evidence="11">
    <location>
        <begin position="171"/>
        <end position="190"/>
    </location>
</feature>
<protein>
    <recommendedName>
        <fullName evidence="10">Putative proline/betaine transporter</fullName>
    </recommendedName>
</protein>
<organism evidence="13 14">
    <name type="scientific">Sinosporangium siamense</name>
    <dbReference type="NCBI Taxonomy" id="1367973"/>
    <lineage>
        <taxon>Bacteria</taxon>
        <taxon>Bacillati</taxon>
        <taxon>Actinomycetota</taxon>
        <taxon>Actinomycetes</taxon>
        <taxon>Streptosporangiales</taxon>
        <taxon>Streptosporangiaceae</taxon>
        <taxon>Sinosporangium</taxon>
    </lineage>
</organism>
<evidence type="ECO:0000256" key="1">
    <source>
        <dbReference type="ARBA" id="ARBA00004651"/>
    </source>
</evidence>
<dbReference type="Gene3D" id="1.20.1250.20">
    <property type="entry name" value="MFS general substrate transporter like domains"/>
    <property type="match status" value="2"/>
</dbReference>
<evidence type="ECO:0000256" key="4">
    <source>
        <dbReference type="ARBA" id="ARBA00022475"/>
    </source>
</evidence>
<dbReference type="InterPro" id="IPR020846">
    <property type="entry name" value="MFS_dom"/>
</dbReference>
<feature type="transmembrane region" description="Helical" evidence="11">
    <location>
        <begin position="378"/>
        <end position="396"/>
    </location>
</feature>
<dbReference type="Pfam" id="PF00083">
    <property type="entry name" value="Sugar_tr"/>
    <property type="match status" value="1"/>
</dbReference>
<dbReference type="Pfam" id="PF07690">
    <property type="entry name" value="MFS_1"/>
    <property type="match status" value="1"/>
</dbReference>
<dbReference type="PANTHER" id="PTHR43528">
    <property type="entry name" value="ALPHA-KETOGLUTARATE PERMEASE"/>
    <property type="match status" value="1"/>
</dbReference>
<keyword evidence="3" id="KW-0813">Transport</keyword>
<reference evidence="13" key="1">
    <citation type="submission" date="2021-01" db="EMBL/GenBank/DDBJ databases">
        <title>Whole genome shotgun sequence of Sinosporangium siamense NBRC 109515.</title>
        <authorList>
            <person name="Komaki H."/>
            <person name="Tamura T."/>
        </authorList>
    </citation>
    <scope>NUCLEOTIDE SEQUENCE</scope>
    <source>
        <strain evidence="13">NBRC 109515</strain>
    </source>
</reference>
<accession>A0A919REW5</accession>